<dbReference type="PATRIC" id="fig|1131935.3.peg.4137"/>
<dbReference type="PROSITE" id="PS00393">
    <property type="entry name" value="PEPCASE_2"/>
    <property type="match status" value="1"/>
</dbReference>
<evidence type="ECO:0000256" key="4">
    <source>
        <dbReference type="ARBA" id="ARBA00012305"/>
    </source>
</evidence>
<gene>
    <name evidence="10" type="primary">ppc</name>
    <name evidence="13" type="ORF">PDENDC454_19900</name>
</gene>
<proteinExistence type="inferred from homology"/>
<evidence type="ECO:0000256" key="11">
    <source>
        <dbReference type="PROSITE-ProRule" id="PRU10111"/>
    </source>
</evidence>
<evidence type="ECO:0000256" key="9">
    <source>
        <dbReference type="ARBA" id="ARBA00048995"/>
    </source>
</evidence>
<dbReference type="GO" id="GO:0015977">
    <property type="term" value="P:carbon fixation"/>
    <property type="evidence" value="ECO:0007669"/>
    <property type="project" value="UniProtKB-UniRule"/>
</dbReference>
<dbReference type="PANTHER" id="PTHR30523">
    <property type="entry name" value="PHOSPHOENOLPYRUVATE CARBOXYLASE"/>
    <property type="match status" value="1"/>
</dbReference>
<dbReference type="SUPFAM" id="SSF51621">
    <property type="entry name" value="Phosphoenolpyruvate/pyruvate domain"/>
    <property type="match status" value="1"/>
</dbReference>
<name>H3SK96_9BACL</name>
<dbReference type="GO" id="GO:0008964">
    <property type="term" value="F:phosphoenolpyruvate carboxylase activity"/>
    <property type="evidence" value="ECO:0007669"/>
    <property type="project" value="UniProtKB-UniRule"/>
</dbReference>
<evidence type="ECO:0000313" key="14">
    <source>
        <dbReference type="Proteomes" id="UP000003900"/>
    </source>
</evidence>
<dbReference type="PROSITE" id="PS00781">
    <property type="entry name" value="PEPCASE_1"/>
    <property type="match status" value="1"/>
</dbReference>
<dbReference type="GO" id="GO:0006099">
    <property type="term" value="P:tricarboxylic acid cycle"/>
    <property type="evidence" value="ECO:0007669"/>
    <property type="project" value="InterPro"/>
</dbReference>
<evidence type="ECO:0000256" key="2">
    <source>
        <dbReference type="ARBA" id="ARBA00003670"/>
    </source>
</evidence>
<comment type="catalytic activity">
    <reaction evidence="9 10">
        <text>oxaloacetate + phosphate = phosphoenolpyruvate + hydrogencarbonate</text>
        <dbReference type="Rhea" id="RHEA:28370"/>
        <dbReference type="ChEBI" id="CHEBI:16452"/>
        <dbReference type="ChEBI" id="CHEBI:17544"/>
        <dbReference type="ChEBI" id="CHEBI:43474"/>
        <dbReference type="ChEBI" id="CHEBI:58702"/>
        <dbReference type="EC" id="4.1.1.31"/>
    </reaction>
</comment>
<dbReference type="GO" id="GO:0000287">
    <property type="term" value="F:magnesium ion binding"/>
    <property type="evidence" value="ECO:0007669"/>
    <property type="project" value="UniProtKB-UniRule"/>
</dbReference>
<dbReference type="NCBIfam" id="NF000584">
    <property type="entry name" value="PRK00009.1"/>
    <property type="match status" value="1"/>
</dbReference>
<dbReference type="PANTHER" id="PTHR30523:SF6">
    <property type="entry name" value="PHOSPHOENOLPYRUVATE CARBOXYLASE"/>
    <property type="match status" value="1"/>
</dbReference>
<dbReference type="Pfam" id="PF00311">
    <property type="entry name" value="PEPcase"/>
    <property type="match status" value="1"/>
</dbReference>
<dbReference type="EC" id="4.1.1.31" evidence="4 10"/>
<dbReference type="HAMAP" id="MF_00595">
    <property type="entry name" value="PEPcase_type1"/>
    <property type="match status" value="1"/>
</dbReference>
<evidence type="ECO:0000256" key="7">
    <source>
        <dbReference type="ARBA" id="ARBA00023239"/>
    </source>
</evidence>
<dbReference type="InterPro" id="IPR022805">
    <property type="entry name" value="PEP_COase_bac/pln-type"/>
</dbReference>
<feature type="active site" evidence="10 11">
    <location>
        <position position="153"/>
    </location>
</feature>
<dbReference type="PRINTS" id="PR00150">
    <property type="entry name" value="PEPCARBXLASE"/>
</dbReference>
<accession>H3SK96</accession>
<dbReference type="Gene3D" id="1.20.1440.90">
    <property type="entry name" value="Phosphoenolpyruvate/pyruvate domain"/>
    <property type="match status" value="1"/>
</dbReference>
<dbReference type="InterPro" id="IPR021135">
    <property type="entry name" value="PEP_COase"/>
</dbReference>
<comment type="caution">
    <text evidence="13">The sequence shown here is derived from an EMBL/GenBank/DDBJ whole genome shotgun (WGS) entry which is preliminary data.</text>
</comment>
<evidence type="ECO:0000256" key="3">
    <source>
        <dbReference type="ARBA" id="ARBA00008346"/>
    </source>
</evidence>
<dbReference type="RefSeq" id="WP_006678468.1">
    <property type="nucleotide sequence ID" value="NZ_AHKH01000066.1"/>
</dbReference>
<dbReference type="InterPro" id="IPR018129">
    <property type="entry name" value="PEP_COase_Lys_AS"/>
</dbReference>
<dbReference type="InterPro" id="IPR033129">
    <property type="entry name" value="PEPCASE_His_AS"/>
</dbReference>
<comment type="cofactor">
    <cofactor evidence="1 10">
        <name>Mg(2+)</name>
        <dbReference type="ChEBI" id="CHEBI:18420"/>
    </cofactor>
</comment>
<evidence type="ECO:0000256" key="12">
    <source>
        <dbReference type="PROSITE-ProRule" id="PRU10112"/>
    </source>
</evidence>
<evidence type="ECO:0000256" key="8">
    <source>
        <dbReference type="ARBA" id="ARBA00023300"/>
    </source>
</evidence>
<comment type="subunit">
    <text evidence="10">Homotetramer.</text>
</comment>
<feature type="active site" evidence="10 12">
    <location>
        <position position="587"/>
    </location>
</feature>
<evidence type="ECO:0000256" key="1">
    <source>
        <dbReference type="ARBA" id="ARBA00001946"/>
    </source>
</evidence>
<keyword evidence="6 10" id="KW-0460">Magnesium</keyword>
<dbReference type="AlphaFoldDB" id="H3SK96"/>
<sequence>MTDLTLTASKANSNNLLRRDVRFLGNILGEVLVHQGGNELLDIVEKIREISKSLRAVFLPELYEEFKQLINTLNPDIRHQVIRAFAIYFQLVNIAEQNHRVRRKRDYERSAGETVQPGSIESVILELKERNCSEAELRQILDSISLELVMTAHPTEAMRRAILDIHKRIAEDMMLLDNPTLTYREREQLRDKLLNEVITLWQTDELRDRKPTVLDEVRNGLYYINETLFDVLPEVYQELERCLDKYYPTQSWHVPTYLRFGSWIGGDRDGNPSVTAEVTWETLQMHRKLAIRKYEGRLKELFRSLSFSTGIVEVSDELLQSIAADRANVPLKRTEFWNNEKEPYRIKLIYMFERLHNMMDESTRDTSARYRDPVEFVEELRIIDRSLRHHYADYVADTLVAKLIRQVELFGFYMAALDIRQHSKEHENAMTEILANMKIVDNYGALSEEEKIDLLHKLLQDPRPLVSSYIEYSESTRECLDVYRTIQRAQKEFGEKCITSYLISMAEAASDVLEVMLLAKEVGLFRQEANGNVHCTIQAVPLFETIDDLHEAPGIMKRLFDLPIYRSAVSAMNNVQEIMLGYSDSNKDGGVFTANWELRMALKELTAMAQDYNVKIKFFHGRGGALGRGGMPLNRSILAQPPHTIGGGIKITEQGEVLSSRYAMQGIAYRSLEQATSALIQAAMLARTAHTDLYESKWKELMESISQTSLQKYQDLIFRDPDFLTYFKESTPLPEVGELNIGSRPSKRKNSDRFEDLRAIPWVFAWTQSRYLLPAWYAAGTGLQSFYQGKEENLAVMRDMYRHYSFFQSMIDSLQMALAKADLVIAKEYSGMVKDDAVRERIFSLIEEEYKLTSDLILKITGQQEILDNVPVIQESIRLRNPYVDPLSYMQVGLVSELRELREAGNDNPILLREVLLTINGIAAGLRNTG</sequence>
<dbReference type="STRING" id="1131935.PDENDC454_19900"/>
<comment type="similarity">
    <text evidence="3 10">Belongs to the PEPCase type 1 family.</text>
</comment>
<evidence type="ECO:0000313" key="13">
    <source>
        <dbReference type="EMBL" id="EHQ60516.1"/>
    </source>
</evidence>
<keyword evidence="13" id="KW-0670">Pyruvate</keyword>
<evidence type="ECO:0000256" key="5">
    <source>
        <dbReference type="ARBA" id="ARBA00022419"/>
    </source>
</evidence>
<dbReference type="GO" id="GO:0006107">
    <property type="term" value="P:oxaloacetate metabolic process"/>
    <property type="evidence" value="ECO:0007669"/>
    <property type="project" value="UniProtKB-UniRule"/>
</dbReference>
<evidence type="ECO:0000256" key="6">
    <source>
        <dbReference type="ARBA" id="ARBA00022842"/>
    </source>
</evidence>
<dbReference type="OrthoDB" id="9768133at2"/>
<keyword evidence="14" id="KW-1185">Reference proteome</keyword>
<reference evidence="13 14" key="1">
    <citation type="journal article" date="2012" name="J. Bacteriol.">
        <title>Genome Sequence of the Pattern-Forming Social Bacterium Paenibacillus dendritiformis C454 Chiral Morphotype.</title>
        <authorList>
            <person name="Sirota-Madi A."/>
            <person name="Olender T."/>
            <person name="Helman Y."/>
            <person name="Brainis I."/>
            <person name="Finkelshtein A."/>
            <person name="Roth D."/>
            <person name="Hagai E."/>
            <person name="Leshkowitz D."/>
            <person name="Brodsky L."/>
            <person name="Galatenko V."/>
            <person name="Nikolaev V."/>
            <person name="Gutnick D.L."/>
            <person name="Lancet D."/>
            <person name="Ben-Jacob E."/>
        </authorList>
    </citation>
    <scope>NUCLEOTIDE SEQUENCE [LARGE SCALE GENOMIC DNA]</scope>
    <source>
        <strain evidence="13 14">C454</strain>
    </source>
</reference>
<protein>
    <recommendedName>
        <fullName evidence="5 10">Phosphoenolpyruvate carboxylase</fullName>
        <shortName evidence="10">PEPC</shortName>
        <shortName evidence="10">PEPCase</shortName>
        <ecNumber evidence="4 10">4.1.1.31</ecNumber>
    </recommendedName>
</protein>
<dbReference type="InterPro" id="IPR015813">
    <property type="entry name" value="Pyrv/PenolPyrv_kinase-like_dom"/>
</dbReference>
<dbReference type="GO" id="GO:0005829">
    <property type="term" value="C:cytosol"/>
    <property type="evidence" value="ECO:0007669"/>
    <property type="project" value="TreeGrafter"/>
</dbReference>
<organism evidence="13 14">
    <name type="scientific">Paenibacillus dendritiformis C454</name>
    <dbReference type="NCBI Taxonomy" id="1131935"/>
    <lineage>
        <taxon>Bacteria</taxon>
        <taxon>Bacillati</taxon>
        <taxon>Bacillota</taxon>
        <taxon>Bacilli</taxon>
        <taxon>Bacillales</taxon>
        <taxon>Paenibacillaceae</taxon>
        <taxon>Paenibacillus</taxon>
    </lineage>
</organism>
<comment type="function">
    <text evidence="2 10">Forms oxaloacetate, a four-carbon dicarboxylic acid source for the tricarboxylic acid cycle.</text>
</comment>
<keyword evidence="8 10" id="KW-0120">Carbon dioxide fixation</keyword>
<evidence type="ECO:0000256" key="10">
    <source>
        <dbReference type="HAMAP-Rule" id="MF_00595"/>
    </source>
</evidence>
<keyword evidence="7 10" id="KW-0456">Lyase</keyword>
<dbReference type="EMBL" id="AHKH01000066">
    <property type="protein sequence ID" value="EHQ60516.1"/>
    <property type="molecule type" value="Genomic_DNA"/>
</dbReference>
<dbReference type="Proteomes" id="UP000003900">
    <property type="component" value="Unassembled WGS sequence"/>
</dbReference>